<dbReference type="AlphaFoldDB" id="A0A517R2X5"/>
<keyword evidence="3" id="KW-1185">Reference proteome</keyword>
<feature type="transmembrane region" description="Helical" evidence="1">
    <location>
        <begin position="28"/>
        <end position="49"/>
    </location>
</feature>
<organism evidence="2 3">
    <name type="scientific">Stratiformator vulcanicus</name>
    <dbReference type="NCBI Taxonomy" id="2527980"/>
    <lineage>
        <taxon>Bacteria</taxon>
        <taxon>Pseudomonadati</taxon>
        <taxon>Planctomycetota</taxon>
        <taxon>Planctomycetia</taxon>
        <taxon>Planctomycetales</taxon>
        <taxon>Planctomycetaceae</taxon>
        <taxon>Stratiformator</taxon>
    </lineage>
</organism>
<dbReference type="OrthoDB" id="140980at2"/>
<dbReference type="EMBL" id="CP036268">
    <property type="protein sequence ID" value="QDT38228.1"/>
    <property type="molecule type" value="Genomic_DNA"/>
</dbReference>
<sequence>MAHQDRHISEDELARPLGDDGTAAGRTALLIGIGGLVAAVVIAVLRSFFFSESVVDRFLFSYLHGFCFWLSIGIGALLYVMVQHVVRAGASVVVRRLAEFLAGNMWIFAILFVPILIAAASGTGVLFKWTNAGYVETHELVAHKQPYLNVPFFTVRAIFYFAVWAGLGWLMLSFSTRQDKSGDPNLTKRAERFSAVGLALVFITATFASIDWIMSLDAEWFSTMFGVYYIAGSIVAFFATMSILVVLLQERGRLTDAITEEHRHDLGKLLHGFIIFWAYIAFSQYLLIWYASIPEETTWYFVRQNNGWQYVAILLLFVHFVIPFFGLMNRASKRDPKQLMFWSVWILAAHWLDLHYLIMPNMAPEGIPLGLIDIAMTLGIGGLAFYGLLQTASNLPLVPIRDPRLKESLHFHQI</sequence>
<feature type="transmembrane region" description="Helical" evidence="1">
    <location>
        <begin position="269"/>
        <end position="288"/>
    </location>
</feature>
<feature type="transmembrane region" description="Helical" evidence="1">
    <location>
        <begin position="61"/>
        <end position="82"/>
    </location>
</feature>
<dbReference type="RefSeq" id="WP_145364305.1">
    <property type="nucleotide sequence ID" value="NZ_CP036268.1"/>
</dbReference>
<evidence type="ECO:0000256" key="1">
    <source>
        <dbReference type="SAM" id="Phobius"/>
    </source>
</evidence>
<protein>
    <recommendedName>
        <fullName evidence="4">Quinol:cytochrome C oxidoreductase</fullName>
    </recommendedName>
</protein>
<feature type="transmembrane region" description="Helical" evidence="1">
    <location>
        <begin position="308"/>
        <end position="327"/>
    </location>
</feature>
<dbReference type="Proteomes" id="UP000317318">
    <property type="component" value="Chromosome"/>
</dbReference>
<dbReference type="KEGG" id="svp:Pan189_26180"/>
<feature type="transmembrane region" description="Helical" evidence="1">
    <location>
        <begin position="339"/>
        <end position="358"/>
    </location>
</feature>
<dbReference type="PANTHER" id="PTHR43044">
    <property type="match status" value="1"/>
</dbReference>
<gene>
    <name evidence="2" type="ORF">Pan189_26180</name>
</gene>
<evidence type="ECO:0000313" key="2">
    <source>
        <dbReference type="EMBL" id="QDT38228.1"/>
    </source>
</evidence>
<feature type="transmembrane region" description="Helical" evidence="1">
    <location>
        <begin position="147"/>
        <end position="172"/>
    </location>
</feature>
<accession>A0A517R2X5</accession>
<reference evidence="2 3" key="1">
    <citation type="submission" date="2019-02" db="EMBL/GenBank/DDBJ databases">
        <title>Deep-cultivation of Planctomycetes and their phenomic and genomic characterization uncovers novel biology.</title>
        <authorList>
            <person name="Wiegand S."/>
            <person name="Jogler M."/>
            <person name="Boedeker C."/>
            <person name="Pinto D."/>
            <person name="Vollmers J."/>
            <person name="Rivas-Marin E."/>
            <person name="Kohn T."/>
            <person name="Peeters S.H."/>
            <person name="Heuer A."/>
            <person name="Rast P."/>
            <person name="Oberbeckmann S."/>
            <person name="Bunk B."/>
            <person name="Jeske O."/>
            <person name="Meyerdierks A."/>
            <person name="Storesund J.E."/>
            <person name="Kallscheuer N."/>
            <person name="Luecker S."/>
            <person name="Lage O.M."/>
            <person name="Pohl T."/>
            <person name="Merkel B.J."/>
            <person name="Hornburger P."/>
            <person name="Mueller R.-W."/>
            <person name="Bruemmer F."/>
            <person name="Labrenz M."/>
            <person name="Spormann A.M."/>
            <person name="Op den Camp H."/>
            <person name="Overmann J."/>
            <person name="Amann R."/>
            <person name="Jetten M.S.M."/>
            <person name="Mascher T."/>
            <person name="Medema M.H."/>
            <person name="Devos D.P."/>
            <person name="Kaster A.-K."/>
            <person name="Ovreas L."/>
            <person name="Rohde M."/>
            <person name="Galperin M.Y."/>
            <person name="Jogler C."/>
        </authorList>
    </citation>
    <scope>NUCLEOTIDE SEQUENCE [LARGE SCALE GENOMIC DNA]</scope>
    <source>
        <strain evidence="2 3">Pan189</strain>
    </source>
</reference>
<feature type="transmembrane region" description="Helical" evidence="1">
    <location>
        <begin position="370"/>
        <end position="389"/>
    </location>
</feature>
<evidence type="ECO:0000313" key="3">
    <source>
        <dbReference type="Proteomes" id="UP000317318"/>
    </source>
</evidence>
<keyword evidence="1" id="KW-0812">Transmembrane</keyword>
<keyword evidence="1" id="KW-1133">Transmembrane helix</keyword>
<feature type="transmembrane region" description="Helical" evidence="1">
    <location>
        <begin position="103"/>
        <end position="127"/>
    </location>
</feature>
<feature type="transmembrane region" description="Helical" evidence="1">
    <location>
        <begin position="226"/>
        <end position="248"/>
    </location>
</feature>
<keyword evidence="1" id="KW-0472">Membrane</keyword>
<name>A0A517R2X5_9PLAN</name>
<evidence type="ECO:0008006" key="4">
    <source>
        <dbReference type="Google" id="ProtNLM"/>
    </source>
</evidence>
<proteinExistence type="predicted"/>
<dbReference type="PANTHER" id="PTHR43044:SF1">
    <property type="entry name" value="QUINOL:CYTOCHROME C OXIDOREDUCTASE QUINONE-BINDING SUBUNIT 2"/>
    <property type="match status" value="1"/>
</dbReference>
<feature type="transmembrane region" description="Helical" evidence="1">
    <location>
        <begin position="193"/>
        <end position="214"/>
    </location>
</feature>